<sequence length="68" mass="7953">MKAASFQFSSAFSATYETNFDTRVCSTFLLNEKSSFVLRNFRMERREKSSGTKSFSHPLNCNRKDKRQ</sequence>
<gene>
    <name evidence="2" type="ORF">GLOINDRAFT_339234</name>
</gene>
<protein>
    <submittedName>
        <fullName evidence="2">Uncharacterized protein</fullName>
    </submittedName>
</protein>
<reference evidence="2" key="1">
    <citation type="submission" date="2013-07" db="EMBL/GenBank/DDBJ databases">
        <title>The genome of an arbuscular mycorrhizal fungus provides insights into the evolution of the oldest plant symbiosis.</title>
        <authorList>
            <consortium name="DOE Joint Genome Institute"/>
            <person name="Tisserant E."/>
            <person name="Malbreil M."/>
            <person name="Kuo A."/>
            <person name="Kohler A."/>
            <person name="Symeonidi A."/>
            <person name="Balestrini R."/>
            <person name="Charron P."/>
            <person name="Duensing N."/>
            <person name="Frei-dit-Frey N."/>
            <person name="Gianinazzi-Pearson V."/>
            <person name="Gilbert B."/>
            <person name="Handa Y."/>
            <person name="Hijri M."/>
            <person name="Kaul R."/>
            <person name="Kawaguchi M."/>
            <person name="Krajinski F."/>
            <person name="Lammers P."/>
            <person name="Lapierre D."/>
            <person name="Masclaux F.G."/>
            <person name="Murat C."/>
            <person name="Morin E."/>
            <person name="Ndikumana S."/>
            <person name="Pagni M."/>
            <person name="Petitpierre D."/>
            <person name="Requena N."/>
            <person name="Rosikiewicz P."/>
            <person name="Riley R."/>
            <person name="Saito K."/>
            <person name="San Clemente H."/>
            <person name="Shapiro H."/>
            <person name="van Tuinen D."/>
            <person name="Becard G."/>
            <person name="Bonfante P."/>
            <person name="Paszkowski U."/>
            <person name="Shachar-Hill Y."/>
            <person name="Young J.P."/>
            <person name="Sanders I.R."/>
            <person name="Henrissat B."/>
            <person name="Rensing S.A."/>
            <person name="Grigoriev I.V."/>
            <person name="Corradi N."/>
            <person name="Roux C."/>
            <person name="Martin F."/>
        </authorList>
    </citation>
    <scope>NUCLEOTIDE SEQUENCE</scope>
    <source>
        <strain evidence="2">DAOM 197198</strain>
    </source>
</reference>
<organism evidence="2">
    <name type="scientific">Rhizophagus irregularis (strain DAOM 181602 / DAOM 197198 / MUCL 43194)</name>
    <name type="common">Arbuscular mycorrhizal fungus</name>
    <name type="synonym">Glomus intraradices</name>
    <dbReference type="NCBI Taxonomy" id="747089"/>
    <lineage>
        <taxon>Eukaryota</taxon>
        <taxon>Fungi</taxon>
        <taxon>Fungi incertae sedis</taxon>
        <taxon>Mucoromycota</taxon>
        <taxon>Glomeromycotina</taxon>
        <taxon>Glomeromycetes</taxon>
        <taxon>Glomerales</taxon>
        <taxon>Glomeraceae</taxon>
        <taxon>Rhizophagus</taxon>
    </lineage>
</organism>
<name>U9SYN4_RHIID</name>
<accession>U9SYN4</accession>
<dbReference type="HOGENOM" id="CLU_2795266_0_0_1"/>
<feature type="region of interest" description="Disordered" evidence="1">
    <location>
        <begin position="46"/>
        <end position="68"/>
    </location>
</feature>
<evidence type="ECO:0000313" key="2">
    <source>
        <dbReference type="EMBL" id="ERZ99172.1"/>
    </source>
</evidence>
<dbReference type="EMBL" id="KI298191">
    <property type="protein sequence ID" value="ERZ99172.1"/>
    <property type="molecule type" value="Genomic_DNA"/>
</dbReference>
<proteinExistence type="predicted"/>
<evidence type="ECO:0000256" key="1">
    <source>
        <dbReference type="SAM" id="MobiDB-lite"/>
    </source>
</evidence>
<dbReference type="AlphaFoldDB" id="U9SYN4"/>